<organism evidence="8 9">
    <name type="scientific">Serinicoccus chungangensis</name>
    <dbReference type="NCBI Taxonomy" id="767452"/>
    <lineage>
        <taxon>Bacteria</taxon>
        <taxon>Bacillati</taxon>
        <taxon>Actinomycetota</taxon>
        <taxon>Actinomycetes</taxon>
        <taxon>Micrococcales</taxon>
        <taxon>Ornithinimicrobiaceae</taxon>
        <taxon>Serinicoccus</taxon>
    </lineage>
</organism>
<evidence type="ECO:0000256" key="2">
    <source>
        <dbReference type="ARBA" id="ARBA00022801"/>
    </source>
</evidence>
<evidence type="ECO:0000256" key="4">
    <source>
        <dbReference type="RuleBase" id="RU362110"/>
    </source>
</evidence>
<dbReference type="GO" id="GO:0004575">
    <property type="term" value="F:sucrose alpha-glucosidase activity"/>
    <property type="evidence" value="ECO:0007669"/>
    <property type="project" value="TreeGrafter"/>
</dbReference>
<dbReference type="GO" id="GO:0005737">
    <property type="term" value="C:cytoplasm"/>
    <property type="evidence" value="ECO:0007669"/>
    <property type="project" value="TreeGrafter"/>
</dbReference>
<feature type="domain" description="Glycosyl hydrolase family 32 C-terminal" evidence="7">
    <location>
        <begin position="419"/>
        <end position="549"/>
    </location>
</feature>
<evidence type="ECO:0000256" key="1">
    <source>
        <dbReference type="ARBA" id="ARBA00009902"/>
    </source>
</evidence>
<dbReference type="InterPro" id="IPR013189">
    <property type="entry name" value="Glyco_hydro_32_C"/>
</dbReference>
<comment type="similarity">
    <text evidence="1 4">Belongs to the glycosyl hydrolase 32 family.</text>
</comment>
<dbReference type="Pfam" id="PF00251">
    <property type="entry name" value="Glyco_hydro_32N"/>
    <property type="match status" value="1"/>
</dbReference>
<dbReference type="InterPro" id="IPR023296">
    <property type="entry name" value="Glyco_hydro_beta-prop_sf"/>
</dbReference>
<dbReference type="Pfam" id="PF08244">
    <property type="entry name" value="Glyco_hydro_32C"/>
    <property type="match status" value="1"/>
</dbReference>
<keyword evidence="9" id="KW-1185">Reference proteome</keyword>
<gene>
    <name evidence="8" type="ORF">AVL62_14470</name>
</gene>
<dbReference type="PANTHER" id="PTHR42800:SF1">
    <property type="entry name" value="EXOINULINASE INUD (AFU_ORTHOLOGUE AFUA_5G00480)"/>
    <property type="match status" value="1"/>
</dbReference>
<feature type="domain" description="Glycosyl hydrolase family 32 N-terminal" evidence="6">
    <location>
        <begin position="83"/>
        <end position="381"/>
    </location>
</feature>
<dbReference type="InterPro" id="IPR001362">
    <property type="entry name" value="Glyco_hydro_32"/>
</dbReference>
<dbReference type="CDD" id="cd18622">
    <property type="entry name" value="GH32_Inu-like"/>
    <property type="match status" value="1"/>
</dbReference>
<feature type="region of interest" description="Disordered" evidence="5">
    <location>
        <begin position="39"/>
        <end position="77"/>
    </location>
</feature>
<keyword evidence="3 4" id="KW-0326">Glycosidase</keyword>
<dbReference type="Gene3D" id="2.60.120.560">
    <property type="entry name" value="Exo-inulinase, domain 1"/>
    <property type="match status" value="1"/>
</dbReference>
<name>A0A0W8I4H6_9MICO</name>
<dbReference type="AlphaFoldDB" id="A0A0W8I4H6"/>
<proteinExistence type="inferred from homology"/>
<evidence type="ECO:0000256" key="3">
    <source>
        <dbReference type="ARBA" id="ARBA00023295"/>
    </source>
</evidence>
<feature type="compositionally biased region" description="Basic and acidic residues" evidence="5">
    <location>
        <begin position="57"/>
        <end position="73"/>
    </location>
</feature>
<dbReference type="PANTHER" id="PTHR42800">
    <property type="entry name" value="EXOINULINASE INUD (AFU_ORTHOLOGUE AFUA_5G00480)"/>
    <property type="match status" value="1"/>
</dbReference>
<evidence type="ECO:0000256" key="5">
    <source>
        <dbReference type="SAM" id="MobiDB-lite"/>
    </source>
</evidence>
<dbReference type="Gene3D" id="2.115.10.20">
    <property type="entry name" value="Glycosyl hydrolase domain, family 43"/>
    <property type="match status" value="1"/>
</dbReference>
<keyword evidence="2 4" id="KW-0378">Hydrolase</keyword>
<protein>
    <submittedName>
        <fullName evidence="8">Levanase</fullName>
    </submittedName>
</protein>
<dbReference type="OrthoDB" id="9776657at2"/>
<dbReference type="SUPFAM" id="SSF75005">
    <property type="entry name" value="Arabinanase/levansucrase/invertase"/>
    <property type="match status" value="1"/>
</dbReference>
<sequence length="560" mass="60755">MPEKTLQPRRTRARLIIVTGLLLAVAAVALLRPHILGPGDDRVAGPAENAVTTAPDDEQRTEDPAPDPFRRADGSAAYRPAVHLTPEQRWMNDPQRPFFLDGQWHYYYLYNADYPEGNGTEWYHVTSTDLVHWVDQGVAIGKYQNGLGDIWTGTAVVDQHDTAGFGAGAVVALVTQQVDGVQRQSLFVSRDGGFTFESFEGNPVMDNPGVDAWRDPRVIWDDARDQWVMALAEGDRIGFYTSANLRDWTYASDFSAPGLGVLECPDLFPMAVDGNQEDVRWVLLTGANGAADGMTTGTAYWTGTWDGQSFAPDDERHQWLDRGPDYYAAVTWSDPRLTPQEQLAGRYSIGWLNNWAYAGSLPTEEWHGGSASVVRELSLRGTEDGPMLTSMPVDSLAGLEGPAQRAPAVSLDAGGSTTLGTPAADAYRLRVVASAPEPDAELRLRIEHEDGTFSTVGYDFAAGQAFVARDADAAAAQMPPTYQEISTADVAPVDGQVELDVVVDVASVEAFVNQGQAALSMLSYGDSRPSTPVAYAERGTVELREISVTPLRVAEPTRTG</sequence>
<dbReference type="SMART" id="SM00640">
    <property type="entry name" value="Glyco_32"/>
    <property type="match status" value="1"/>
</dbReference>
<evidence type="ECO:0000313" key="9">
    <source>
        <dbReference type="Proteomes" id="UP000054837"/>
    </source>
</evidence>
<comment type="caution">
    <text evidence="8">The sequence shown here is derived from an EMBL/GenBank/DDBJ whole genome shotgun (WGS) entry which is preliminary data.</text>
</comment>
<dbReference type="InterPro" id="IPR013320">
    <property type="entry name" value="ConA-like_dom_sf"/>
</dbReference>
<dbReference type="SUPFAM" id="SSF49899">
    <property type="entry name" value="Concanavalin A-like lectins/glucanases"/>
    <property type="match status" value="1"/>
</dbReference>
<dbReference type="GO" id="GO:0005987">
    <property type="term" value="P:sucrose catabolic process"/>
    <property type="evidence" value="ECO:0007669"/>
    <property type="project" value="TreeGrafter"/>
</dbReference>
<dbReference type="InterPro" id="IPR013148">
    <property type="entry name" value="Glyco_hydro_32_N"/>
</dbReference>
<dbReference type="Proteomes" id="UP000054837">
    <property type="component" value="Unassembled WGS sequence"/>
</dbReference>
<evidence type="ECO:0000259" key="7">
    <source>
        <dbReference type="Pfam" id="PF08244"/>
    </source>
</evidence>
<evidence type="ECO:0000313" key="8">
    <source>
        <dbReference type="EMBL" id="KUG52778.1"/>
    </source>
</evidence>
<dbReference type="STRING" id="767452.AVL62_14470"/>
<dbReference type="RefSeq" id="WP_058891852.1">
    <property type="nucleotide sequence ID" value="NZ_LQBL01000029.1"/>
</dbReference>
<reference evidence="8 9" key="1">
    <citation type="submission" date="2015-12" db="EMBL/GenBank/DDBJ databases">
        <title>Serinicoccus chungangenesis strain CD08_5 genome sequencing and assembly.</title>
        <authorList>
            <person name="Chander A.M."/>
            <person name="Kaur G."/>
            <person name="Nair G.R."/>
            <person name="Dhawan D.K."/>
            <person name="Kochhar R.K."/>
            <person name="Mayilraj S."/>
            <person name="Bhadada S.K."/>
        </authorList>
    </citation>
    <scope>NUCLEOTIDE SEQUENCE [LARGE SCALE GENOMIC DNA]</scope>
    <source>
        <strain evidence="8 9">CD08_5</strain>
    </source>
</reference>
<dbReference type="EMBL" id="LQBL01000029">
    <property type="protein sequence ID" value="KUG52778.1"/>
    <property type="molecule type" value="Genomic_DNA"/>
</dbReference>
<accession>A0A0W8I4H6</accession>
<evidence type="ECO:0000259" key="6">
    <source>
        <dbReference type="Pfam" id="PF00251"/>
    </source>
</evidence>